<evidence type="ECO:0000313" key="4">
    <source>
        <dbReference type="EMBL" id="ACT51940.1"/>
    </source>
</evidence>
<evidence type="ECO:0000256" key="3">
    <source>
        <dbReference type="HAMAP-Rule" id="MF_01440"/>
    </source>
</evidence>
<dbReference type="KEGG" id="mei:Msip34_2703"/>
<dbReference type="HOGENOM" id="CLU_087854_1_1_4"/>
<evidence type="ECO:0000256" key="2">
    <source>
        <dbReference type="ARBA" id="ARBA00022801"/>
    </source>
</evidence>
<dbReference type="GO" id="GO:0050568">
    <property type="term" value="F:protein-glutamine glutaminase activity"/>
    <property type="evidence" value="ECO:0007669"/>
    <property type="project" value="UniProtKB-UniRule"/>
</dbReference>
<dbReference type="eggNOG" id="COG1871">
    <property type="taxonomic scope" value="Bacteria"/>
</dbReference>
<dbReference type="SUPFAM" id="SSF64438">
    <property type="entry name" value="CNF1/YfiH-like putative cysteine hydrolases"/>
    <property type="match status" value="1"/>
</dbReference>
<reference evidence="4 5" key="2">
    <citation type="journal article" date="2011" name="J. Bacteriol.">
        <title>Genomes of three methylotrophs from a single niche uncover genetic and metabolic divergence of Methylophilaceae.</title>
        <authorList>
            <person name="Lapidus A."/>
            <person name="Clum A."/>
            <person name="Labutti K."/>
            <person name="Kaluzhnaya M.G."/>
            <person name="Lim S."/>
            <person name="Beck D.A."/>
            <person name="Glavina Del Rio T."/>
            <person name="Nolan M."/>
            <person name="Mavromatis K."/>
            <person name="Huntemann M."/>
            <person name="Lucas S."/>
            <person name="Lidstrom M.E."/>
            <person name="Ivanova N."/>
            <person name="Chistoserdova L."/>
        </authorList>
    </citation>
    <scope>NUCLEOTIDE SEQUENCE [LARGE SCALE GENOMIC DNA]</scope>
    <source>
        <strain evidence="4 5">SIP3-4</strain>
    </source>
</reference>
<dbReference type="STRING" id="582744.Msip34_2703"/>
<dbReference type="GO" id="GO:0006935">
    <property type="term" value="P:chemotaxis"/>
    <property type="evidence" value="ECO:0007669"/>
    <property type="project" value="UniProtKB-UniRule"/>
</dbReference>
<dbReference type="Pfam" id="PF03975">
    <property type="entry name" value="CheD"/>
    <property type="match status" value="1"/>
</dbReference>
<dbReference type="InterPro" id="IPR038592">
    <property type="entry name" value="CheD-like_sf"/>
</dbReference>
<dbReference type="InterPro" id="IPR011324">
    <property type="entry name" value="Cytotoxic_necrot_fac-like_cat"/>
</dbReference>
<dbReference type="OrthoDB" id="9807202at2"/>
<dbReference type="Proteomes" id="UP000002743">
    <property type="component" value="Chromosome"/>
</dbReference>
<dbReference type="PANTHER" id="PTHR35147">
    <property type="entry name" value="CHEMORECEPTOR GLUTAMINE DEAMIDASE CHED-RELATED"/>
    <property type="match status" value="1"/>
</dbReference>
<gene>
    <name evidence="3" type="primary">cheD</name>
    <name evidence="4" type="ordered locus">Msip34_2703</name>
</gene>
<evidence type="ECO:0000256" key="1">
    <source>
        <dbReference type="ARBA" id="ARBA00022500"/>
    </source>
</evidence>
<comment type="similarity">
    <text evidence="3">Belongs to the CheD family.</text>
</comment>
<reference evidence="5" key="1">
    <citation type="submission" date="2009-07" db="EMBL/GenBank/DDBJ databases">
        <title>Complete sequence of chromosome of Methylovorus sp. SIP3-4.</title>
        <authorList>
            <person name="Lucas S."/>
            <person name="Copeland A."/>
            <person name="Lapidus A."/>
            <person name="Glavina del Rio T."/>
            <person name="Tice H."/>
            <person name="Bruce D."/>
            <person name="Goodwin L."/>
            <person name="Pitluck S."/>
            <person name="Clum A."/>
            <person name="Larimer F."/>
            <person name="Land M."/>
            <person name="Hauser L."/>
            <person name="Kyrpides N."/>
            <person name="Mikhailova N."/>
            <person name="Kayluzhnaya M."/>
            <person name="Chistoserdova L."/>
        </authorList>
    </citation>
    <scope>NUCLEOTIDE SEQUENCE [LARGE SCALE GENOMIC DNA]</scope>
    <source>
        <strain evidence="5">SIP3-4</strain>
    </source>
</reference>
<dbReference type="RefSeq" id="WP_013443406.1">
    <property type="nucleotide sequence ID" value="NC_012969.1"/>
</dbReference>
<accession>C6XBH0</accession>
<keyword evidence="2 3" id="KW-0378">Hydrolase</keyword>
<dbReference type="AlphaFoldDB" id="C6XBH0"/>
<proteinExistence type="inferred from homology"/>
<keyword evidence="5" id="KW-1185">Reference proteome</keyword>
<dbReference type="EC" id="3.5.1.44" evidence="3"/>
<dbReference type="EMBL" id="CP001674">
    <property type="protein sequence ID" value="ACT51940.1"/>
    <property type="molecule type" value="Genomic_DNA"/>
</dbReference>
<dbReference type="InterPro" id="IPR005659">
    <property type="entry name" value="Chemorcpt_Glu_NH3ase_CheD"/>
</dbReference>
<protein>
    <recommendedName>
        <fullName evidence="3">Probable chemoreceptor glutamine deamidase CheD</fullName>
        <ecNumber evidence="3">3.5.1.44</ecNumber>
    </recommendedName>
</protein>
<keyword evidence="1 3" id="KW-0145">Chemotaxis</keyword>
<comment type="function">
    <text evidence="3">Probably deamidates glutamine residues to glutamate on methyl-accepting chemotaxis receptors (MCPs), playing an important role in chemotaxis.</text>
</comment>
<sequence length="165" mass="18831">MVVKPEKPPFVIDIFLQPGELYFGDRHTRIRTVLGSCVSVVFWHPEKLLGGMTHIMMPPKLDIPSVHKLDGRYADDAIAMMFEEMKKFKAFDKNYHVKIFGGGNMFPKTAKEFSKTIGCKNIQAVESILKKHGFRCKASHLGGSGHRNISFDVWSGHVWMRHVKM</sequence>
<dbReference type="Gene3D" id="3.30.1330.200">
    <property type="match status" value="1"/>
</dbReference>
<name>C6XBH0_METGS</name>
<organism evidence="4 5">
    <name type="scientific">Methylovorus glucosotrophus (strain SIP3-4)</name>
    <dbReference type="NCBI Taxonomy" id="582744"/>
    <lineage>
        <taxon>Bacteria</taxon>
        <taxon>Pseudomonadati</taxon>
        <taxon>Pseudomonadota</taxon>
        <taxon>Betaproteobacteria</taxon>
        <taxon>Nitrosomonadales</taxon>
        <taxon>Methylophilaceae</taxon>
        <taxon>Methylovorus</taxon>
    </lineage>
</organism>
<dbReference type="CDD" id="cd16352">
    <property type="entry name" value="CheD"/>
    <property type="match status" value="1"/>
</dbReference>
<comment type="catalytic activity">
    <reaction evidence="3">
        <text>L-glutaminyl-[protein] + H2O = L-glutamyl-[protein] + NH4(+)</text>
        <dbReference type="Rhea" id="RHEA:16441"/>
        <dbReference type="Rhea" id="RHEA-COMP:10207"/>
        <dbReference type="Rhea" id="RHEA-COMP:10208"/>
        <dbReference type="ChEBI" id="CHEBI:15377"/>
        <dbReference type="ChEBI" id="CHEBI:28938"/>
        <dbReference type="ChEBI" id="CHEBI:29973"/>
        <dbReference type="ChEBI" id="CHEBI:30011"/>
        <dbReference type="EC" id="3.5.1.44"/>
    </reaction>
</comment>
<dbReference type="HAMAP" id="MF_01440">
    <property type="entry name" value="CheD"/>
    <property type="match status" value="1"/>
</dbReference>
<dbReference type="PANTHER" id="PTHR35147:SF3">
    <property type="entry name" value="CHEMORECEPTOR GLUTAMINE DEAMIDASE CHED 1-RELATED"/>
    <property type="match status" value="1"/>
</dbReference>
<evidence type="ECO:0000313" key="5">
    <source>
        <dbReference type="Proteomes" id="UP000002743"/>
    </source>
</evidence>